<feature type="transmembrane region" description="Helical" evidence="7">
    <location>
        <begin position="76"/>
        <end position="95"/>
    </location>
</feature>
<feature type="transmembrane region" description="Helical" evidence="7">
    <location>
        <begin position="218"/>
        <end position="237"/>
    </location>
</feature>
<evidence type="ECO:0000256" key="1">
    <source>
        <dbReference type="ARBA" id="ARBA00004651"/>
    </source>
</evidence>
<evidence type="ECO:0000259" key="8">
    <source>
        <dbReference type="Pfam" id="PF00892"/>
    </source>
</evidence>
<comment type="subcellular location">
    <subcellularLocation>
        <location evidence="1">Cell membrane</location>
        <topology evidence="1">Multi-pass membrane protein</topology>
    </subcellularLocation>
</comment>
<dbReference type="Proteomes" id="UP000051739">
    <property type="component" value="Unassembled WGS sequence"/>
</dbReference>
<evidence type="ECO:0000256" key="2">
    <source>
        <dbReference type="ARBA" id="ARBA00007362"/>
    </source>
</evidence>
<proteinExistence type="inferred from homology"/>
<feature type="domain" description="EamA" evidence="8">
    <location>
        <begin position="160"/>
        <end position="287"/>
    </location>
</feature>
<sequence>MSKQAKGIILAIAGASLWGGSGAAVQYLFTDTNLKTEWIVAIRMLFAGLMLLIWSVGKQRSQLVMIWHDRVSWWKIILFALLGLRTRNFLIFFAVKYSNAPTATVLQYLSPILIIIWMALVTKRWPRRIDLISIVLALVGTFYLVTGGNIRSLMLTHQALAWGLWSAVAAALYTLLPRQLMQKYDASVMCGVAMFIGGIILSPILFIEAAPQLNIFDWLLVAYVVIFGTALAYTLFVQSIRYVSPSVTGILSAFEPLVATILAVTLLGTRLTFATTLGSLLIVATTLIQAIPTNPLAKRK</sequence>
<organism evidence="9 10">
    <name type="scientific">Limosilactobacillus gastricus DSM 16045</name>
    <dbReference type="NCBI Taxonomy" id="1423749"/>
    <lineage>
        <taxon>Bacteria</taxon>
        <taxon>Bacillati</taxon>
        <taxon>Bacillota</taxon>
        <taxon>Bacilli</taxon>
        <taxon>Lactobacillales</taxon>
        <taxon>Lactobacillaceae</taxon>
        <taxon>Limosilactobacillus</taxon>
    </lineage>
</organism>
<comment type="similarity">
    <text evidence="2">Belongs to the EamA transporter family.</text>
</comment>
<keyword evidence="3" id="KW-1003">Cell membrane</keyword>
<feature type="transmembrane region" description="Helical" evidence="7">
    <location>
        <begin position="101"/>
        <end position="122"/>
    </location>
</feature>
<evidence type="ECO:0000256" key="6">
    <source>
        <dbReference type="ARBA" id="ARBA00023136"/>
    </source>
</evidence>
<evidence type="ECO:0000256" key="4">
    <source>
        <dbReference type="ARBA" id="ARBA00022692"/>
    </source>
</evidence>
<keyword evidence="6 7" id="KW-0472">Membrane</keyword>
<evidence type="ECO:0000256" key="7">
    <source>
        <dbReference type="SAM" id="Phobius"/>
    </source>
</evidence>
<gene>
    <name evidence="9" type="ORF">FC60_GL000632</name>
</gene>
<feature type="transmembrane region" description="Helical" evidence="7">
    <location>
        <begin position="159"/>
        <end position="176"/>
    </location>
</feature>
<dbReference type="PANTHER" id="PTHR32322:SF18">
    <property type="entry name" value="S-ADENOSYLMETHIONINE_S-ADENOSYLHOMOCYSTEINE TRANSPORTER"/>
    <property type="match status" value="1"/>
</dbReference>
<dbReference type="GO" id="GO:0005886">
    <property type="term" value="C:plasma membrane"/>
    <property type="evidence" value="ECO:0007669"/>
    <property type="project" value="UniProtKB-SubCell"/>
</dbReference>
<dbReference type="SUPFAM" id="SSF103481">
    <property type="entry name" value="Multidrug resistance efflux transporter EmrE"/>
    <property type="match status" value="2"/>
</dbReference>
<feature type="transmembrane region" description="Helical" evidence="7">
    <location>
        <begin position="188"/>
        <end position="206"/>
    </location>
</feature>
<dbReference type="InterPro" id="IPR037185">
    <property type="entry name" value="EmrE-like"/>
</dbReference>
<accession>A0A0R1V782</accession>
<dbReference type="InterPro" id="IPR000620">
    <property type="entry name" value="EamA_dom"/>
</dbReference>
<evidence type="ECO:0000256" key="3">
    <source>
        <dbReference type="ARBA" id="ARBA00022475"/>
    </source>
</evidence>
<feature type="transmembrane region" description="Helical" evidence="7">
    <location>
        <begin position="249"/>
        <end position="267"/>
    </location>
</feature>
<dbReference type="EMBL" id="AZFN01000018">
    <property type="protein sequence ID" value="KRM01375.1"/>
    <property type="molecule type" value="Genomic_DNA"/>
</dbReference>
<protein>
    <submittedName>
        <fullName evidence="9">Drug metabolite exporter family protein</fullName>
    </submittedName>
</protein>
<dbReference type="AlphaFoldDB" id="A0A0R1V782"/>
<feature type="transmembrane region" description="Helical" evidence="7">
    <location>
        <begin position="129"/>
        <end position="147"/>
    </location>
</feature>
<dbReference type="Pfam" id="PF00892">
    <property type="entry name" value="EamA"/>
    <property type="match status" value="2"/>
</dbReference>
<keyword evidence="10" id="KW-1185">Reference proteome</keyword>
<dbReference type="RefSeq" id="WP_056937662.1">
    <property type="nucleotide sequence ID" value="NZ_AZFN01000018.1"/>
</dbReference>
<evidence type="ECO:0000313" key="9">
    <source>
        <dbReference type="EMBL" id="KRM01375.1"/>
    </source>
</evidence>
<name>A0A0R1V782_9LACO</name>
<dbReference type="PANTHER" id="PTHR32322">
    <property type="entry name" value="INNER MEMBRANE TRANSPORTER"/>
    <property type="match status" value="1"/>
</dbReference>
<comment type="caution">
    <text evidence="9">The sequence shown here is derived from an EMBL/GenBank/DDBJ whole genome shotgun (WGS) entry which is preliminary data.</text>
</comment>
<evidence type="ECO:0000313" key="10">
    <source>
        <dbReference type="Proteomes" id="UP000051739"/>
    </source>
</evidence>
<evidence type="ECO:0000256" key="5">
    <source>
        <dbReference type="ARBA" id="ARBA00022989"/>
    </source>
</evidence>
<feature type="domain" description="EamA" evidence="8">
    <location>
        <begin position="6"/>
        <end position="145"/>
    </location>
</feature>
<feature type="transmembrane region" description="Helical" evidence="7">
    <location>
        <begin position="38"/>
        <end position="56"/>
    </location>
</feature>
<dbReference type="InterPro" id="IPR050638">
    <property type="entry name" value="AA-Vitamin_Transporters"/>
</dbReference>
<keyword evidence="5 7" id="KW-1133">Transmembrane helix</keyword>
<dbReference type="PATRIC" id="fig|1423749.3.peg.636"/>
<feature type="transmembrane region" description="Helical" evidence="7">
    <location>
        <begin position="273"/>
        <end position="291"/>
    </location>
</feature>
<keyword evidence="4 7" id="KW-0812">Transmembrane</keyword>
<reference evidence="9 10" key="1">
    <citation type="journal article" date="2015" name="Genome Announc.">
        <title>Expanding the biotechnology potential of lactobacilli through comparative genomics of 213 strains and associated genera.</title>
        <authorList>
            <person name="Sun Z."/>
            <person name="Harris H.M."/>
            <person name="McCann A."/>
            <person name="Guo C."/>
            <person name="Argimon S."/>
            <person name="Zhang W."/>
            <person name="Yang X."/>
            <person name="Jeffery I.B."/>
            <person name="Cooney J.C."/>
            <person name="Kagawa T.F."/>
            <person name="Liu W."/>
            <person name="Song Y."/>
            <person name="Salvetti E."/>
            <person name="Wrobel A."/>
            <person name="Rasinkangas P."/>
            <person name="Parkhill J."/>
            <person name="Rea M.C."/>
            <person name="O'Sullivan O."/>
            <person name="Ritari J."/>
            <person name="Douillard F.P."/>
            <person name="Paul Ross R."/>
            <person name="Yang R."/>
            <person name="Briner A.E."/>
            <person name="Felis G.E."/>
            <person name="de Vos W.M."/>
            <person name="Barrangou R."/>
            <person name="Klaenhammer T.R."/>
            <person name="Caufield P.W."/>
            <person name="Cui Y."/>
            <person name="Zhang H."/>
            <person name="O'Toole P.W."/>
        </authorList>
    </citation>
    <scope>NUCLEOTIDE SEQUENCE [LARGE SCALE GENOMIC DNA]</scope>
    <source>
        <strain evidence="9 10">DSM 16045</strain>
    </source>
</reference>